<evidence type="ECO:0000313" key="3">
    <source>
        <dbReference type="Proteomes" id="UP000244915"/>
    </source>
</evidence>
<protein>
    <submittedName>
        <fullName evidence="2">Uncharacterized protein</fullName>
    </submittedName>
</protein>
<keyword evidence="1" id="KW-1133">Transmembrane helix</keyword>
<feature type="transmembrane region" description="Helical" evidence="1">
    <location>
        <begin position="40"/>
        <end position="60"/>
    </location>
</feature>
<reference evidence="2 3" key="1">
    <citation type="submission" date="2017-06" db="EMBL/GenBank/DDBJ databases">
        <title>Yangia sp. YSBP01 complete genome sequence.</title>
        <authorList>
            <person name="Woo J.-H."/>
            <person name="Kim H.-S."/>
        </authorList>
    </citation>
    <scope>NUCLEOTIDE SEQUENCE [LARGE SCALE GENOMIC DNA]</scope>
    <source>
        <strain evidence="2 3">YSBP01</strain>
    </source>
</reference>
<name>A0A2U8HA69_9RHOB</name>
<dbReference type="Proteomes" id="UP000244915">
    <property type="component" value="Chromosome 1"/>
</dbReference>
<dbReference type="KEGG" id="ypac:CEW88_03875"/>
<dbReference type="EMBL" id="CP022189">
    <property type="protein sequence ID" value="AWI82877.1"/>
    <property type="molecule type" value="Genomic_DNA"/>
</dbReference>
<keyword evidence="1" id="KW-0812">Transmembrane</keyword>
<sequence length="61" mass="6925">MSLRNRRLFNCRSCGHKMRLGAVECGSCYQPTPRINRLPLPLLLGLPLATLLVILTSIYFH</sequence>
<dbReference type="AlphaFoldDB" id="A0A2U8HA69"/>
<organism evidence="2 3">
    <name type="scientific">Alloyangia pacifica</name>
    <dbReference type="NCBI Taxonomy" id="311180"/>
    <lineage>
        <taxon>Bacteria</taxon>
        <taxon>Pseudomonadati</taxon>
        <taxon>Pseudomonadota</taxon>
        <taxon>Alphaproteobacteria</taxon>
        <taxon>Rhodobacterales</taxon>
        <taxon>Roseobacteraceae</taxon>
        <taxon>Alloyangia</taxon>
    </lineage>
</organism>
<accession>A0A2U8HA69</accession>
<dbReference type="RefSeq" id="WP_108964767.1">
    <property type="nucleotide sequence ID" value="NZ_CP022189.1"/>
</dbReference>
<evidence type="ECO:0000256" key="1">
    <source>
        <dbReference type="SAM" id="Phobius"/>
    </source>
</evidence>
<proteinExistence type="predicted"/>
<dbReference type="OrthoDB" id="7876922at2"/>
<evidence type="ECO:0000313" key="2">
    <source>
        <dbReference type="EMBL" id="AWI82877.1"/>
    </source>
</evidence>
<keyword evidence="1" id="KW-0472">Membrane</keyword>
<gene>
    <name evidence="2" type="ORF">CEW88_03875</name>
</gene>